<dbReference type="InterPro" id="IPR043519">
    <property type="entry name" value="NT_sf"/>
</dbReference>
<dbReference type="PANTHER" id="PTHR43852">
    <property type="entry name" value="NUCLEOTIDYLTRANSFERASE"/>
    <property type="match status" value="1"/>
</dbReference>
<dbReference type="CDD" id="cd05403">
    <property type="entry name" value="NT_KNTase_like"/>
    <property type="match status" value="1"/>
</dbReference>
<feature type="domain" description="Polymerase beta nucleotidyltransferase" evidence="1">
    <location>
        <begin position="9"/>
        <end position="99"/>
    </location>
</feature>
<dbReference type="SUPFAM" id="SSF81301">
    <property type="entry name" value="Nucleotidyltransferase"/>
    <property type="match status" value="1"/>
</dbReference>
<comment type="caution">
    <text evidence="2">The sequence shown here is derived from an EMBL/GenBank/DDBJ whole genome shotgun (WGS) entry which is preliminary data.</text>
</comment>
<dbReference type="Pfam" id="PF18765">
    <property type="entry name" value="Polbeta"/>
    <property type="match status" value="1"/>
</dbReference>
<sequence length="114" mass="13236">MKLTKQEKQKINKVGRKYNLKLILLHGSYASDKAKPGSDLDIAFLGKNPIDFKTLSRIYSDIEDIFGDNFNRELDIKSLHKVDPLFCYQVAKYSQLLYGNLFDYNEFRSSFLTS</sequence>
<proteinExistence type="predicted"/>
<evidence type="ECO:0000259" key="1">
    <source>
        <dbReference type="Pfam" id="PF18765"/>
    </source>
</evidence>
<dbReference type="PANTHER" id="PTHR43852:SF2">
    <property type="entry name" value="PROTEIN ADENYLYLTRANSFERASE MNTA"/>
    <property type="match status" value="1"/>
</dbReference>
<dbReference type="InterPro" id="IPR052930">
    <property type="entry name" value="TA_antitoxin_MntA"/>
</dbReference>
<reference evidence="2" key="1">
    <citation type="journal article" date="2014" name="Front. Microbiol.">
        <title>High frequency of phylogenetically diverse reductive dehalogenase-homologous genes in deep subseafloor sedimentary metagenomes.</title>
        <authorList>
            <person name="Kawai M."/>
            <person name="Futagami T."/>
            <person name="Toyoda A."/>
            <person name="Takaki Y."/>
            <person name="Nishi S."/>
            <person name="Hori S."/>
            <person name="Arai W."/>
            <person name="Tsubouchi T."/>
            <person name="Morono Y."/>
            <person name="Uchiyama I."/>
            <person name="Ito T."/>
            <person name="Fujiyama A."/>
            <person name="Inagaki F."/>
            <person name="Takami H."/>
        </authorList>
    </citation>
    <scope>NUCLEOTIDE SEQUENCE</scope>
    <source>
        <strain evidence="2">Expedition CK06-06</strain>
    </source>
</reference>
<gene>
    <name evidence="2" type="ORF">S01H4_31320</name>
</gene>
<organism evidence="2">
    <name type="scientific">marine sediment metagenome</name>
    <dbReference type="NCBI Taxonomy" id="412755"/>
    <lineage>
        <taxon>unclassified sequences</taxon>
        <taxon>metagenomes</taxon>
        <taxon>ecological metagenomes</taxon>
    </lineage>
</organism>
<name>X1C508_9ZZZZ</name>
<accession>X1C508</accession>
<dbReference type="InterPro" id="IPR041633">
    <property type="entry name" value="Polbeta"/>
</dbReference>
<protein>
    <recommendedName>
        <fullName evidence="1">Polymerase beta nucleotidyltransferase domain-containing protein</fullName>
    </recommendedName>
</protein>
<dbReference type="NCBIfam" id="NF047752">
    <property type="entry name" value="MntA_antitoxin"/>
    <property type="match status" value="1"/>
</dbReference>
<dbReference type="Gene3D" id="3.30.460.10">
    <property type="entry name" value="Beta Polymerase, domain 2"/>
    <property type="match status" value="1"/>
</dbReference>
<evidence type="ECO:0000313" key="2">
    <source>
        <dbReference type="EMBL" id="GAG79446.1"/>
    </source>
</evidence>
<dbReference type="AlphaFoldDB" id="X1C508"/>
<dbReference type="EMBL" id="BART01016258">
    <property type="protein sequence ID" value="GAG79446.1"/>
    <property type="molecule type" value="Genomic_DNA"/>
</dbReference>